<dbReference type="PROSITE" id="PS00041">
    <property type="entry name" value="HTH_ARAC_FAMILY_1"/>
    <property type="match status" value="1"/>
</dbReference>
<dbReference type="InterPro" id="IPR009057">
    <property type="entry name" value="Homeodomain-like_sf"/>
</dbReference>
<evidence type="ECO:0000313" key="6">
    <source>
        <dbReference type="Proteomes" id="UP000831537"/>
    </source>
</evidence>
<reference evidence="5 6" key="1">
    <citation type="submission" date="2022-04" db="EMBL/GenBank/DDBJ databases">
        <title>Gracilibacillus sp. isolated from saltern.</title>
        <authorList>
            <person name="Won M."/>
            <person name="Lee C.-M."/>
            <person name="Woen H.-Y."/>
            <person name="Kwon S.-W."/>
        </authorList>
    </citation>
    <scope>NUCLEOTIDE SEQUENCE [LARGE SCALE GENOMIC DNA]</scope>
    <source>
        <strain evidence="5 6">SSPM10-3</strain>
    </source>
</reference>
<dbReference type="SMART" id="SM00342">
    <property type="entry name" value="HTH_ARAC"/>
    <property type="match status" value="1"/>
</dbReference>
<evidence type="ECO:0000256" key="1">
    <source>
        <dbReference type="ARBA" id="ARBA00023015"/>
    </source>
</evidence>
<dbReference type="Gene3D" id="1.10.10.60">
    <property type="entry name" value="Homeodomain-like"/>
    <property type="match status" value="2"/>
</dbReference>
<dbReference type="RefSeq" id="WP_244743570.1">
    <property type="nucleotide sequence ID" value="NZ_CP095071.1"/>
</dbReference>
<dbReference type="SUPFAM" id="SSF46689">
    <property type="entry name" value="Homeodomain-like"/>
    <property type="match status" value="2"/>
</dbReference>
<dbReference type="EMBL" id="CP095071">
    <property type="protein sequence ID" value="UOQ84990.1"/>
    <property type="molecule type" value="Genomic_DNA"/>
</dbReference>
<dbReference type="PRINTS" id="PR00032">
    <property type="entry name" value="HTHARAC"/>
</dbReference>
<evidence type="ECO:0000256" key="3">
    <source>
        <dbReference type="ARBA" id="ARBA00023163"/>
    </source>
</evidence>
<dbReference type="Pfam" id="PF02311">
    <property type="entry name" value="AraC_binding"/>
    <property type="match status" value="1"/>
</dbReference>
<keyword evidence="6" id="KW-1185">Reference proteome</keyword>
<dbReference type="InterPro" id="IPR020449">
    <property type="entry name" value="Tscrpt_reg_AraC-type_HTH"/>
</dbReference>
<evidence type="ECO:0000259" key="4">
    <source>
        <dbReference type="PROSITE" id="PS01124"/>
    </source>
</evidence>
<dbReference type="Gene3D" id="2.60.120.10">
    <property type="entry name" value="Jelly Rolls"/>
    <property type="match status" value="1"/>
</dbReference>
<dbReference type="InterPro" id="IPR018060">
    <property type="entry name" value="HTH_AraC"/>
</dbReference>
<name>A0ABY4GLD9_9BACI</name>
<keyword evidence="1" id="KW-0805">Transcription regulation</keyword>
<dbReference type="InterPro" id="IPR037923">
    <property type="entry name" value="HTH-like"/>
</dbReference>
<dbReference type="InterPro" id="IPR003313">
    <property type="entry name" value="AraC-bd"/>
</dbReference>
<dbReference type="PROSITE" id="PS01124">
    <property type="entry name" value="HTH_ARAC_FAMILY_2"/>
    <property type="match status" value="1"/>
</dbReference>
<protein>
    <submittedName>
        <fullName evidence="5">AraC family transcriptional regulator</fullName>
    </submittedName>
</protein>
<dbReference type="InterPro" id="IPR018062">
    <property type="entry name" value="HTH_AraC-typ_CS"/>
</dbReference>
<keyword evidence="3" id="KW-0804">Transcription</keyword>
<dbReference type="PANTHER" id="PTHR43280:SF28">
    <property type="entry name" value="HTH-TYPE TRANSCRIPTIONAL ACTIVATOR RHAS"/>
    <property type="match status" value="1"/>
</dbReference>
<keyword evidence="2" id="KW-0238">DNA-binding</keyword>
<dbReference type="Pfam" id="PF12833">
    <property type="entry name" value="HTH_18"/>
    <property type="match status" value="1"/>
</dbReference>
<sequence>MTDNVMINYRIEGQFSNIRAHSHQEYEIFLFHKGVCRYLIHNQIYDLQPGDILLMDGLALHKPNVPDGSEYIRSHIHFSPEFIEPLLDSINASSLLHVFRSIHHCLIRPTNEEHSRSIEAQFKSMRAIYVDQQLPPEEKIWEIKTMLSQLLIFMNRLGKVSSQKQVNHKHDKAYHAETIASYIQTYFYKKLTIQKIADELSLSKSYVSHVFKEMTGYTVMEYVMATRLQQVKFLLEVEEDKTLEQVANECGFESVSHFSRFFKSHVGMTARSYRQERLEIYIRSDE</sequence>
<feature type="domain" description="HTH araC/xylS-type" evidence="4">
    <location>
        <begin position="177"/>
        <end position="276"/>
    </location>
</feature>
<gene>
    <name evidence="5" type="ORF">MUN87_20465</name>
</gene>
<evidence type="ECO:0000256" key="2">
    <source>
        <dbReference type="ARBA" id="ARBA00023125"/>
    </source>
</evidence>
<evidence type="ECO:0000313" key="5">
    <source>
        <dbReference type="EMBL" id="UOQ84990.1"/>
    </source>
</evidence>
<accession>A0ABY4GLD9</accession>
<dbReference type="Proteomes" id="UP000831537">
    <property type="component" value="Chromosome"/>
</dbReference>
<proteinExistence type="predicted"/>
<dbReference type="SUPFAM" id="SSF51215">
    <property type="entry name" value="Regulatory protein AraC"/>
    <property type="match status" value="1"/>
</dbReference>
<organism evidence="5 6">
    <name type="scientific">Gracilibacillus salinarum</name>
    <dbReference type="NCBI Taxonomy" id="2932255"/>
    <lineage>
        <taxon>Bacteria</taxon>
        <taxon>Bacillati</taxon>
        <taxon>Bacillota</taxon>
        <taxon>Bacilli</taxon>
        <taxon>Bacillales</taxon>
        <taxon>Bacillaceae</taxon>
        <taxon>Gracilibacillus</taxon>
    </lineage>
</organism>
<dbReference type="PANTHER" id="PTHR43280">
    <property type="entry name" value="ARAC-FAMILY TRANSCRIPTIONAL REGULATOR"/>
    <property type="match status" value="1"/>
</dbReference>
<dbReference type="InterPro" id="IPR014710">
    <property type="entry name" value="RmlC-like_jellyroll"/>
</dbReference>